<accession>A0AAU9E118</accession>
<dbReference type="Pfam" id="PF13343">
    <property type="entry name" value="SBP_bac_6"/>
    <property type="match status" value="1"/>
</dbReference>
<evidence type="ECO:0000256" key="1">
    <source>
        <dbReference type="ARBA" id="ARBA00022729"/>
    </source>
</evidence>
<dbReference type="RefSeq" id="WP_307905503.1">
    <property type="nucleotide sequence ID" value="NZ_AP027060.1"/>
</dbReference>
<keyword evidence="1" id="KW-0732">Signal</keyword>
<dbReference type="GO" id="GO:0030976">
    <property type="term" value="F:thiamine pyrophosphate binding"/>
    <property type="evidence" value="ECO:0007669"/>
    <property type="project" value="TreeGrafter"/>
</dbReference>
<proteinExistence type="predicted"/>
<dbReference type="PANTHER" id="PTHR30006">
    <property type="entry name" value="THIAMINE-BINDING PERIPLASMIC PROTEIN-RELATED"/>
    <property type="match status" value="1"/>
</dbReference>
<dbReference type="GO" id="GO:0030975">
    <property type="term" value="F:thiamine binding"/>
    <property type="evidence" value="ECO:0007669"/>
    <property type="project" value="TreeGrafter"/>
</dbReference>
<reference evidence="2 3" key="1">
    <citation type="submission" date="2022-11" db="EMBL/GenBank/DDBJ databases">
        <title>Haliovirga abyssi gen. nov., sp. nov., a mesophilic fermentative bacterium isolated from the Iheya North hydrothermal field and the proposal of Haliovirgaceae fam. nov.</title>
        <authorList>
            <person name="Miyazaki U."/>
            <person name="Tame A."/>
            <person name="Miyazaki J."/>
            <person name="Takai K."/>
            <person name="Sawayama S."/>
            <person name="Kitajima M."/>
            <person name="Okamoto A."/>
            <person name="Nakagawa S."/>
        </authorList>
    </citation>
    <scope>NUCLEOTIDE SEQUENCE [LARGE SCALE GENOMIC DNA]</scope>
    <source>
        <strain evidence="2 3">IC12</strain>
        <plasmid evidence="2 3">pHIC</plasmid>
    </source>
</reference>
<dbReference type="PANTHER" id="PTHR30006:SF2">
    <property type="entry name" value="ABC TRANSPORTER SUBSTRATE-BINDING PROTEIN"/>
    <property type="match status" value="1"/>
</dbReference>
<dbReference type="GO" id="GO:0015888">
    <property type="term" value="P:thiamine transport"/>
    <property type="evidence" value="ECO:0007669"/>
    <property type="project" value="TreeGrafter"/>
</dbReference>
<dbReference type="AlphaFoldDB" id="A0AAU9E118"/>
<dbReference type="GO" id="GO:0030288">
    <property type="term" value="C:outer membrane-bounded periplasmic space"/>
    <property type="evidence" value="ECO:0007669"/>
    <property type="project" value="TreeGrafter"/>
</dbReference>
<dbReference type="InterPro" id="IPR026045">
    <property type="entry name" value="Ferric-bd"/>
</dbReference>
<evidence type="ECO:0000313" key="2">
    <source>
        <dbReference type="EMBL" id="BDU51635.1"/>
    </source>
</evidence>
<keyword evidence="3" id="KW-1185">Reference proteome</keyword>
<dbReference type="EMBL" id="AP027060">
    <property type="protein sequence ID" value="BDU51635.1"/>
    <property type="molecule type" value="Genomic_DNA"/>
</dbReference>
<dbReference type="Proteomes" id="UP001321582">
    <property type="component" value="Plasmid pHIC"/>
</dbReference>
<keyword evidence="2" id="KW-0614">Plasmid</keyword>
<sequence>MKKNLVMGMILMFVAGIVAQGGVFDFLFKNKKQETLTVYAGMMEDYALKATKQFEKETGIKTNMVRMSGGEILARIRAEKENPIADVWFGGGALTFIEADQENLLTHYLSPMRKEIISNFKDKNGAWTGIYSGYLGIEGNKKWLAEKGLELPQTWDDLLKPEFKNNIVIAHPGSSSTAYNFVATIIQLKGEEKGMEYLKKFNQQVRQYTKSGSAPGRMVGLGEAPIAIGFLHDGIRYQKEGYKDLIFTTPKEGTGYEIGAVGIVKNSPNQAAAKKFVDWALSKQAQEIGQTVGSYQFLTNKNATPPKEALQLKRAKLIDYDIQWAGANRKRLIDKFSRETRTTIPTK</sequence>
<evidence type="ECO:0000313" key="3">
    <source>
        <dbReference type="Proteomes" id="UP001321582"/>
    </source>
</evidence>
<dbReference type="Gene3D" id="3.40.190.10">
    <property type="entry name" value="Periplasmic binding protein-like II"/>
    <property type="match status" value="2"/>
</dbReference>
<organism evidence="2 3">
    <name type="scientific">Haliovirga abyssi</name>
    <dbReference type="NCBI Taxonomy" id="2996794"/>
    <lineage>
        <taxon>Bacteria</taxon>
        <taxon>Fusobacteriati</taxon>
        <taxon>Fusobacteriota</taxon>
        <taxon>Fusobacteriia</taxon>
        <taxon>Fusobacteriales</taxon>
        <taxon>Haliovirgaceae</taxon>
        <taxon>Haliovirga</taxon>
    </lineage>
</organism>
<protein>
    <submittedName>
        <fullName evidence="2">Iron ABC transporter substrate-binding protein</fullName>
    </submittedName>
</protein>
<dbReference type="PIRSF" id="PIRSF002825">
    <property type="entry name" value="CfbpA"/>
    <property type="match status" value="1"/>
</dbReference>
<dbReference type="SUPFAM" id="SSF53850">
    <property type="entry name" value="Periplasmic binding protein-like II"/>
    <property type="match status" value="1"/>
</dbReference>
<dbReference type="CDD" id="cd13544">
    <property type="entry name" value="PBP2_Fbp_like_1"/>
    <property type="match status" value="1"/>
</dbReference>
<gene>
    <name evidence="2" type="ORF">HLVA_22040</name>
</gene>
<geneLocation type="plasmid" evidence="2 3">
    <name>pHIC</name>
</geneLocation>
<dbReference type="KEGG" id="haby:HLVA_22040"/>
<name>A0AAU9E118_9FUSO</name>